<evidence type="ECO:0008006" key="6">
    <source>
        <dbReference type="Google" id="ProtNLM"/>
    </source>
</evidence>
<dbReference type="PANTHER" id="PTHR46093:SF3">
    <property type="entry name" value="ACYL-COA-BINDING DOMAIN-CONTAINING PROTEIN 4"/>
    <property type="match status" value="1"/>
</dbReference>
<evidence type="ECO:0000256" key="2">
    <source>
        <dbReference type="ARBA" id="ARBA00022737"/>
    </source>
</evidence>
<protein>
    <recommendedName>
        <fullName evidence="6">F-box domain-containing protein</fullName>
    </recommendedName>
</protein>
<evidence type="ECO:0000256" key="1">
    <source>
        <dbReference type="ARBA" id="ARBA00022441"/>
    </source>
</evidence>
<evidence type="ECO:0000256" key="3">
    <source>
        <dbReference type="SAM" id="MobiDB-lite"/>
    </source>
</evidence>
<accession>A0ABP9YV19</accession>
<evidence type="ECO:0000313" key="5">
    <source>
        <dbReference type="Proteomes" id="UP001473302"/>
    </source>
</evidence>
<feature type="compositionally biased region" description="Low complexity" evidence="3">
    <location>
        <begin position="531"/>
        <end position="544"/>
    </location>
</feature>
<sequence length="567" mass="64164">MTTDRKTIFDLSLDLKYVILDFLDNRSLAHLAQTCRYFGLLVRNVISFRDAQVSTVEIGISKVPPFLNYRAGVCSGSTFYMPFINEGSLCYTFDLKTEIWSSHKLNMIDMIDIKPQITSAAIIGTKIYLIGGRLIKSYTLSNALIEIDINTFDTRIVEDASGLPPRPRHEHSVDCIGDRYLIVFGGLCYNSVGENDVFVYDTLENRWFVPPISGHVPHLRFGHASTTIGNNLYIHGGAQLDNDSRYIVYDDLYKLDCQTWVWYKYEHPEVERYLRSQVPTPGESPQRNHLISTTGDSPHDRFQSYMCSYGNKLIIFGGHSIREDEDDNEILCSYSIDEVCIFNTKRRAWSNISATTLDEDEEAITVCDMSIATVQLGSRGVRIYIFAGKKAPEIQRSDMNKLSTSSSSNGSGQEPASVVQHQLPSITESVSPTHSSHDDDNLIDETENVEVREPNDSMHSKRVMNIFNTEPDLEDMIIEEEEEEEEEEYLKNKAKQESNGSKKPSRRRRPSISVIHHDTDDGTLFHIKNASTSSHSSYSSSSGSLGLRNSKHNRRAMPCIVTLDMIE</sequence>
<feature type="region of interest" description="Disordered" evidence="3">
    <location>
        <begin position="481"/>
        <end position="520"/>
    </location>
</feature>
<keyword evidence="5" id="KW-1185">Reference proteome</keyword>
<feature type="region of interest" description="Disordered" evidence="3">
    <location>
        <begin position="397"/>
        <end position="420"/>
    </location>
</feature>
<feature type="compositionally biased region" description="Polar residues" evidence="3">
    <location>
        <begin position="277"/>
        <end position="296"/>
    </location>
</feature>
<dbReference type="SUPFAM" id="SSF81383">
    <property type="entry name" value="F-box domain"/>
    <property type="match status" value="1"/>
</dbReference>
<dbReference type="PANTHER" id="PTHR46093">
    <property type="entry name" value="ACYL-COA-BINDING DOMAIN-CONTAINING PROTEIN 5"/>
    <property type="match status" value="1"/>
</dbReference>
<dbReference type="CDD" id="cd09917">
    <property type="entry name" value="F-box_SF"/>
    <property type="match status" value="1"/>
</dbReference>
<feature type="region of interest" description="Disordered" evidence="3">
    <location>
        <begin position="531"/>
        <end position="550"/>
    </location>
</feature>
<dbReference type="InterPro" id="IPR036047">
    <property type="entry name" value="F-box-like_dom_sf"/>
</dbReference>
<evidence type="ECO:0000313" key="4">
    <source>
        <dbReference type="EMBL" id="GAA5810708.1"/>
    </source>
</evidence>
<dbReference type="Gene3D" id="2.120.10.80">
    <property type="entry name" value="Kelch-type beta propeller"/>
    <property type="match status" value="1"/>
</dbReference>
<dbReference type="InterPro" id="IPR015915">
    <property type="entry name" value="Kelch-typ_b-propeller"/>
</dbReference>
<keyword evidence="2" id="KW-0677">Repeat</keyword>
<comment type="caution">
    <text evidence="4">The sequence shown here is derived from an EMBL/GenBank/DDBJ whole genome shotgun (WGS) entry which is preliminary data.</text>
</comment>
<name>A0ABP9YV19_9FUNG</name>
<dbReference type="Proteomes" id="UP001473302">
    <property type="component" value="Unassembled WGS sequence"/>
</dbReference>
<organism evidence="4 5">
    <name type="scientific">Mucor flavus</name>
    <dbReference type="NCBI Taxonomy" id="439312"/>
    <lineage>
        <taxon>Eukaryota</taxon>
        <taxon>Fungi</taxon>
        <taxon>Fungi incertae sedis</taxon>
        <taxon>Mucoromycota</taxon>
        <taxon>Mucoromycotina</taxon>
        <taxon>Mucoromycetes</taxon>
        <taxon>Mucorales</taxon>
        <taxon>Mucorineae</taxon>
        <taxon>Mucoraceae</taxon>
        <taxon>Mucor</taxon>
    </lineage>
</organism>
<keyword evidence="1" id="KW-0880">Kelch repeat</keyword>
<dbReference type="Pfam" id="PF24681">
    <property type="entry name" value="Kelch_KLHDC2_KLHL20_DRC7"/>
    <property type="match status" value="1"/>
</dbReference>
<reference evidence="4 5" key="1">
    <citation type="submission" date="2024-04" db="EMBL/GenBank/DDBJ databases">
        <title>genome sequences of Mucor flavus KT1a and Helicostylum pulchrum KT1b strains isolated from the surface of a dry-aged beef.</title>
        <authorList>
            <person name="Toyotome T."/>
            <person name="Hosono M."/>
            <person name="Torimaru M."/>
            <person name="Fukuda K."/>
            <person name="Mikami N."/>
        </authorList>
    </citation>
    <scope>NUCLEOTIDE SEQUENCE [LARGE SCALE GENOMIC DNA]</scope>
    <source>
        <strain evidence="4 5">KT1a</strain>
    </source>
</reference>
<gene>
    <name evidence="4" type="ORF">MFLAVUS_004134</name>
</gene>
<dbReference type="EMBL" id="BAABUK010000008">
    <property type="protein sequence ID" value="GAA5810708.1"/>
    <property type="molecule type" value="Genomic_DNA"/>
</dbReference>
<feature type="region of interest" description="Disordered" evidence="3">
    <location>
        <begin position="277"/>
        <end position="297"/>
    </location>
</feature>
<dbReference type="SUPFAM" id="SSF117281">
    <property type="entry name" value="Kelch motif"/>
    <property type="match status" value="1"/>
</dbReference>
<feature type="compositionally biased region" description="Low complexity" evidence="3">
    <location>
        <begin position="400"/>
        <end position="417"/>
    </location>
</feature>
<proteinExistence type="predicted"/>